<dbReference type="Proteomes" id="UP000195667">
    <property type="component" value="Unassembled WGS sequence"/>
</dbReference>
<keyword evidence="3" id="KW-1185">Reference proteome</keyword>
<proteinExistence type="predicted"/>
<accession>A0A1R4H8P7</accession>
<organism evidence="2 3">
    <name type="scientific">Crenothrix polyspora</name>
    <dbReference type="NCBI Taxonomy" id="360316"/>
    <lineage>
        <taxon>Bacteria</taxon>
        <taxon>Pseudomonadati</taxon>
        <taxon>Pseudomonadota</taxon>
        <taxon>Gammaproteobacteria</taxon>
        <taxon>Methylococcales</taxon>
        <taxon>Crenotrichaceae</taxon>
        <taxon>Crenothrix</taxon>
    </lineage>
</organism>
<name>A0A1R4H8P7_9GAMM</name>
<feature type="region of interest" description="Disordered" evidence="1">
    <location>
        <begin position="32"/>
        <end position="51"/>
    </location>
</feature>
<protein>
    <submittedName>
        <fullName evidence="2">Uncharacterized protein</fullName>
    </submittedName>
</protein>
<evidence type="ECO:0000256" key="1">
    <source>
        <dbReference type="SAM" id="MobiDB-lite"/>
    </source>
</evidence>
<dbReference type="AlphaFoldDB" id="A0A1R4H8P7"/>
<evidence type="ECO:0000313" key="3">
    <source>
        <dbReference type="Proteomes" id="UP000195667"/>
    </source>
</evidence>
<feature type="compositionally biased region" description="Polar residues" evidence="1">
    <location>
        <begin position="41"/>
        <end position="51"/>
    </location>
</feature>
<dbReference type="PROSITE" id="PS51257">
    <property type="entry name" value="PROKAR_LIPOPROTEIN"/>
    <property type="match status" value="1"/>
</dbReference>
<sequence>MLLLIPKEKTMKIVSPLLLILFTIATLTACDGQGQGPKKPTNATSTQITLL</sequence>
<dbReference type="EMBL" id="FUKI01000105">
    <property type="protein sequence ID" value="SJM92537.1"/>
    <property type="molecule type" value="Genomic_DNA"/>
</dbReference>
<reference evidence="3" key="1">
    <citation type="submission" date="2017-02" db="EMBL/GenBank/DDBJ databases">
        <authorList>
            <person name="Daims H."/>
        </authorList>
    </citation>
    <scope>NUCLEOTIDE SEQUENCE [LARGE SCALE GENOMIC DNA]</scope>
</reference>
<gene>
    <name evidence="2" type="ORF">CRENPOLYSF1_300012</name>
</gene>
<evidence type="ECO:0000313" key="2">
    <source>
        <dbReference type="EMBL" id="SJM92537.1"/>
    </source>
</evidence>